<feature type="region of interest" description="Disordered" evidence="1">
    <location>
        <begin position="65"/>
        <end position="102"/>
    </location>
</feature>
<dbReference type="EMBL" id="RPFZ01000001">
    <property type="protein sequence ID" value="RPF71612.1"/>
    <property type="molecule type" value="Genomic_DNA"/>
</dbReference>
<protein>
    <submittedName>
        <fullName evidence="3">Zinc-finger domain-containing protein</fullName>
    </submittedName>
</protein>
<comment type="caution">
    <text evidence="3">The sequence shown here is derived from an EMBL/GenBank/DDBJ whole genome shotgun (WGS) entry which is preliminary data.</text>
</comment>
<dbReference type="AlphaFoldDB" id="A0A3N5DIX3"/>
<keyword evidence="3" id="KW-0863">Zinc-finger</keyword>
<gene>
    <name evidence="3" type="ORF">EG799_08250</name>
</gene>
<evidence type="ECO:0000256" key="1">
    <source>
        <dbReference type="SAM" id="MobiDB-lite"/>
    </source>
</evidence>
<keyword evidence="3" id="KW-0479">Metal-binding</keyword>
<accession>A0A3N5DIX3</accession>
<proteinExistence type="predicted"/>
<dbReference type="InterPro" id="IPR019401">
    <property type="entry name" value="Znf_CHCC"/>
</dbReference>
<evidence type="ECO:0000259" key="2">
    <source>
        <dbReference type="Pfam" id="PF10276"/>
    </source>
</evidence>
<dbReference type="Proteomes" id="UP000275232">
    <property type="component" value="Unassembled WGS sequence"/>
</dbReference>
<keyword evidence="3" id="KW-0862">Zinc</keyword>
<reference evidence="3 4" key="1">
    <citation type="submission" date="2018-11" db="EMBL/GenBank/DDBJ databases">
        <title>Erythrobacter spongiae sp. nov., isolated from a marine sponge.</title>
        <authorList>
            <person name="Zhuang L."/>
            <person name="Luo L."/>
        </authorList>
    </citation>
    <scope>NUCLEOTIDE SEQUENCE [LARGE SCALE GENOMIC DNA]</scope>
    <source>
        <strain evidence="3 4">HN-E23</strain>
    </source>
</reference>
<dbReference type="OrthoDB" id="7391570at2"/>
<evidence type="ECO:0000313" key="3">
    <source>
        <dbReference type="EMBL" id="RPF71612.1"/>
    </source>
</evidence>
<dbReference type="Gene3D" id="2.60.260.40">
    <property type="entry name" value="q5lls5 like domains"/>
    <property type="match status" value="1"/>
</dbReference>
<dbReference type="RefSeq" id="WP_123880238.1">
    <property type="nucleotide sequence ID" value="NZ_RPFZ01000001.1"/>
</dbReference>
<name>A0A3N5DIX3_9SPHN</name>
<keyword evidence="4" id="KW-1185">Reference proteome</keyword>
<sequence length="102" mass="10823">MDHVPETTIVDTARVWCDGAGDIRGGENYLPASLGHPRVWMQIDEKGYVDCGYCDRRFILEGGPADHGAVPDSAAMTGVDKDAGAPLPKQGDGPQEQPVEGS</sequence>
<feature type="domain" description="Zinc finger CHCC-type" evidence="2">
    <location>
        <begin position="14"/>
        <end position="58"/>
    </location>
</feature>
<evidence type="ECO:0000313" key="4">
    <source>
        <dbReference type="Proteomes" id="UP000275232"/>
    </source>
</evidence>
<dbReference type="GO" id="GO:0008270">
    <property type="term" value="F:zinc ion binding"/>
    <property type="evidence" value="ECO:0007669"/>
    <property type="project" value="UniProtKB-KW"/>
</dbReference>
<organism evidence="3 4">
    <name type="scientific">Aurantiacibacter spongiae</name>
    <dbReference type="NCBI Taxonomy" id="2488860"/>
    <lineage>
        <taxon>Bacteria</taxon>
        <taxon>Pseudomonadati</taxon>
        <taxon>Pseudomonadota</taxon>
        <taxon>Alphaproteobacteria</taxon>
        <taxon>Sphingomonadales</taxon>
        <taxon>Erythrobacteraceae</taxon>
        <taxon>Aurantiacibacter</taxon>
    </lineage>
</organism>
<dbReference type="Pfam" id="PF10276">
    <property type="entry name" value="zf-CHCC"/>
    <property type="match status" value="1"/>
</dbReference>